<proteinExistence type="predicted"/>
<dbReference type="Proteomes" id="UP001292094">
    <property type="component" value="Unassembled WGS sequence"/>
</dbReference>
<evidence type="ECO:0000313" key="2">
    <source>
        <dbReference type="Proteomes" id="UP001292094"/>
    </source>
</evidence>
<name>A0AAE1UIJ4_9EUCA</name>
<organism evidence="1 2">
    <name type="scientific">Petrolisthes manimaculis</name>
    <dbReference type="NCBI Taxonomy" id="1843537"/>
    <lineage>
        <taxon>Eukaryota</taxon>
        <taxon>Metazoa</taxon>
        <taxon>Ecdysozoa</taxon>
        <taxon>Arthropoda</taxon>
        <taxon>Crustacea</taxon>
        <taxon>Multicrustacea</taxon>
        <taxon>Malacostraca</taxon>
        <taxon>Eumalacostraca</taxon>
        <taxon>Eucarida</taxon>
        <taxon>Decapoda</taxon>
        <taxon>Pleocyemata</taxon>
        <taxon>Anomura</taxon>
        <taxon>Galatheoidea</taxon>
        <taxon>Porcellanidae</taxon>
        <taxon>Petrolisthes</taxon>
    </lineage>
</organism>
<evidence type="ECO:0000313" key="1">
    <source>
        <dbReference type="EMBL" id="KAK4324977.1"/>
    </source>
</evidence>
<sequence length="84" mass="9398">MRCGIHYVTRRATYCLLPRLTEAKSAGTKARPARLANTIDMRSKESECGEEAWTATKRCSQCASAGCLQGRDWDLICLDTWPIC</sequence>
<accession>A0AAE1UIJ4</accession>
<keyword evidence="2" id="KW-1185">Reference proteome</keyword>
<dbReference type="EMBL" id="JAWZYT010000309">
    <property type="protein sequence ID" value="KAK4324977.1"/>
    <property type="molecule type" value="Genomic_DNA"/>
</dbReference>
<reference evidence="1" key="1">
    <citation type="submission" date="2023-11" db="EMBL/GenBank/DDBJ databases">
        <title>Genome assemblies of two species of porcelain crab, Petrolisthes cinctipes and Petrolisthes manimaculis (Anomura: Porcellanidae).</title>
        <authorList>
            <person name="Angst P."/>
        </authorList>
    </citation>
    <scope>NUCLEOTIDE SEQUENCE</scope>
    <source>
        <strain evidence="1">PB745_02</strain>
        <tissue evidence="1">Gill</tissue>
    </source>
</reference>
<comment type="caution">
    <text evidence="1">The sequence shown here is derived from an EMBL/GenBank/DDBJ whole genome shotgun (WGS) entry which is preliminary data.</text>
</comment>
<protein>
    <submittedName>
        <fullName evidence="1">Uncharacterized protein</fullName>
    </submittedName>
</protein>
<dbReference type="AlphaFoldDB" id="A0AAE1UIJ4"/>
<gene>
    <name evidence="1" type="ORF">Pmani_004435</name>
</gene>